<protein>
    <submittedName>
        <fullName evidence="1">Uncharacterized protein</fullName>
    </submittedName>
</protein>
<proteinExistence type="predicted"/>
<reference evidence="1 2" key="1">
    <citation type="journal article" date="2019" name="Nat. Ecol. Evol.">
        <title>Megaphylogeny resolves global patterns of mushroom evolution.</title>
        <authorList>
            <person name="Varga T."/>
            <person name="Krizsan K."/>
            <person name="Foldi C."/>
            <person name="Dima B."/>
            <person name="Sanchez-Garcia M."/>
            <person name="Sanchez-Ramirez S."/>
            <person name="Szollosi G.J."/>
            <person name="Szarkandi J.G."/>
            <person name="Papp V."/>
            <person name="Albert L."/>
            <person name="Andreopoulos W."/>
            <person name="Angelini C."/>
            <person name="Antonin V."/>
            <person name="Barry K.W."/>
            <person name="Bougher N.L."/>
            <person name="Buchanan P."/>
            <person name="Buyck B."/>
            <person name="Bense V."/>
            <person name="Catcheside P."/>
            <person name="Chovatia M."/>
            <person name="Cooper J."/>
            <person name="Damon W."/>
            <person name="Desjardin D."/>
            <person name="Finy P."/>
            <person name="Geml J."/>
            <person name="Haridas S."/>
            <person name="Hughes K."/>
            <person name="Justo A."/>
            <person name="Karasinski D."/>
            <person name="Kautmanova I."/>
            <person name="Kiss B."/>
            <person name="Kocsube S."/>
            <person name="Kotiranta H."/>
            <person name="LaButti K.M."/>
            <person name="Lechner B.E."/>
            <person name="Liimatainen K."/>
            <person name="Lipzen A."/>
            <person name="Lukacs Z."/>
            <person name="Mihaltcheva S."/>
            <person name="Morgado L.N."/>
            <person name="Niskanen T."/>
            <person name="Noordeloos M.E."/>
            <person name="Ohm R.A."/>
            <person name="Ortiz-Santana B."/>
            <person name="Ovrebo C."/>
            <person name="Racz N."/>
            <person name="Riley R."/>
            <person name="Savchenko A."/>
            <person name="Shiryaev A."/>
            <person name="Soop K."/>
            <person name="Spirin V."/>
            <person name="Szebenyi C."/>
            <person name="Tomsovsky M."/>
            <person name="Tulloss R.E."/>
            <person name="Uehling J."/>
            <person name="Grigoriev I.V."/>
            <person name="Vagvolgyi C."/>
            <person name="Papp T."/>
            <person name="Martin F.M."/>
            <person name="Miettinen O."/>
            <person name="Hibbett D.S."/>
            <person name="Nagy L.G."/>
        </authorList>
    </citation>
    <scope>NUCLEOTIDE SEQUENCE [LARGE SCALE GENOMIC DNA]</scope>
    <source>
        <strain evidence="1 2">FP101781</strain>
    </source>
</reference>
<keyword evidence="2" id="KW-1185">Reference proteome</keyword>
<dbReference type="AlphaFoldDB" id="A0A4Y7R5C6"/>
<dbReference type="Proteomes" id="UP000298030">
    <property type="component" value="Unassembled WGS sequence"/>
</dbReference>
<organism evidence="1 2">
    <name type="scientific">Coprinellus micaceus</name>
    <name type="common">Glistening ink-cap mushroom</name>
    <name type="synonym">Coprinus micaceus</name>
    <dbReference type="NCBI Taxonomy" id="71717"/>
    <lineage>
        <taxon>Eukaryota</taxon>
        <taxon>Fungi</taxon>
        <taxon>Dikarya</taxon>
        <taxon>Basidiomycota</taxon>
        <taxon>Agaricomycotina</taxon>
        <taxon>Agaricomycetes</taxon>
        <taxon>Agaricomycetidae</taxon>
        <taxon>Agaricales</taxon>
        <taxon>Agaricineae</taxon>
        <taxon>Psathyrellaceae</taxon>
        <taxon>Coprinellus</taxon>
    </lineage>
</organism>
<evidence type="ECO:0000313" key="2">
    <source>
        <dbReference type="Proteomes" id="UP000298030"/>
    </source>
</evidence>
<sequence>MQTHSPPHGDPYTPNPPKLKTHQIGIFKHLFFWPAGDLLTNRSDPHSPQGVVVWQGYSVQPRILISASVTSPDAVTRFGCGGDYLIAHFYHLNHQVSPAHRHKTVARGGNLHPPPQLEPLRDWATLRGDGGTHSSDARCRGRKGVRTCFVAVEEAEDRIRGFATAILSISYV</sequence>
<name>A0A4Y7R5C6_COPMI</name>
<dbReference type="EMBL" id="QPFP01000689">
    <property type="protein sequence ID" value="TEB03952.1"/>
    <property type="molecule type" value="Genomic_DNA"/>
</dbReference>
<evidence type="ECO:0000313" key="1">
    <source>
        <dbReference type="EMBL" id="TEB03952.1"/>
    </source>
</evidence>
<accession>A0A4Y7R5C6</accession>
<comment type="caution">
    <text evidence="1">The sequence shown here is derived from an EMBL/GenBank/DDBJ whole genome shotgun (WGS) entry which is preliminary data.</text>
</comment>
<gene>
    <name evidence="1" type="ORF">FA13DRAFT_1723542</name>
</gene>